<evidence type="ECO:0000259" key="6">
    <source>
        <dbReference type="PROSITE" id="PS51017"/>
    </source>
</evidence>
<dbReference type="InterPro" id="IPR045281">
    <property type="entry name" value="CONSTANS-like"/>
</dbReference>
<dbReference type="SMART" id="SM00336">
    <property type="entry name" value="BBOX"/>
    <property type="match status" value="2"/>
</dbReference>
<evidence type="ECO:0000313" key="8">
    <source>
        <dbReference type="Proteomes" id="UP001396334"/>
    </source>
</evidence>
<feature type="domain" description="B box-type" evidence="5">
    <location>
        <begin position="49"/>
        <end position="90"/>
    </location>
</feature>
<keyword evidence="8" id="KW-1185">Reference proteome</keyword>
<proteinExistence type="predicted"/>
<feature type="domain" description="CCT" evidence="6">
    <location>
        <begin position="240"/>
        <end position="282"/>
    </location>
</feature>
<dbReference type="PANTHER" id="PTHR31319">
    <property type="entry name" value="ZINC FINGER PROTEIN CONSTANS-LIKE 4"/>
    <property type="match status" value="1"/>
</dbReference>
<evidence type="ECO:0000256" key="4">
    <source>
        <dbReference type="PROSITE-ProRule" id="PRU00357"/>
    </source>
</evidence>
<accession>A0ABR2QPM2</accession>
<reference evidence="7 8" key="1">
    <citation type="journal article" date="2024" name="G3 (Bethesda)">
        <title>Genome assembly of Hibiscus sabdariffa L. provides insights into metabolisms of medicinal natural products.</title>
        <authorList>
            <person name="Kim T."/>
        </authorList>
    </citation>
    <scope>NUCLEOTIDE SEQUENCE [LARGE SCALE GENOMIC DNA]</scope>
    <source>
        <strain evidence="7">TK-2024</strain>
        <tissue evidence="7">Old leaves</tissue>
    </source>
</reference>
<evidence type="ECO:0000256" key="3">
    <source>
        <dbReference type="PROSITE-ProRule" id="PRU00024"/>
    </source>
</evidence>
<dbReference type="Pfam" id="PF06203">
    <property type="entry name" value="CCT"/>
    <property type="match status" value="1"/>
</dbReference>
<dbReference type="InterPro" id="IPR000315">
    <property type="entry name" value="Znf_B-box"/>
</dbReference>
<dbReference type="Proteomes" id="UP001396334">
    <property type="component" value="Unassembled WGS sequence"/>
</dbReference>
<dbReference type="PROSITE" id="PS50119">
    <property type="entry name" value="ZF_BBOX"/>
    <property type="match status" value="1"/>
</dbReference>
<sequence length="366" mass="40483">MGIELGGWSSGAADKTCDACELSAAVNFRRADWVFLCLNCDSSIYSGHQRVLMCEVCERAPATVTCKVDAAALCVTCDAANSLARTVAPFFDSADSTVKSSPFSFLMPTDHDAANCKQEMEETNSIETVDLFFSEMDPFIDFDLQNPSRQLHNAAMDSVVPVQTKAATIPPINNGNRFEFDFRRGSELPTFSHQTPPSLRHSVSSSSLEVGTVPTMADPNAPISSSSTNNQTIQAVGIDREARVLRYKEKRKNRKFEKTIRYASRKAYAESRPRIKGRFIKRAENDDVAVIGHMFDSSSYVFHLVLKVSFEDPIVRRGVDRLNRSYRPHYSFLPPAMVQIDGANTISMTNCQGGEVGGHADLDPRL</sequence>
<dbReference type="EMBL" id="JBBPBN010000035">
    <property type="protein sequence ID" value="KAK9002406.1"/>
    <property type="molecule type" value="Genomic_DNA"/>
</dbReference>
<keyword evidence="3" id="KW-0862">Zinc</keyword>
<evidence type="ECO:0000256" key="2">
    <source>
        <dbReference type="ARBA" id="ARBA00023242"/>
    </source>
</evidence>
<evidence type="ECO:0000259" key="5">
    <source>
        <dbReference type="PROSITE" id="PS50119"/>
    </source>
</evidence>
<keyword evidence="2 4" id="KW-0539">Nucleus</keyword>
<dbReference type="InterPro" id="IPR010402">
    <property type="entry name" value="CCT_domain"/>
</dbReference>
<dbReference type="PROSITE" id="PS51017">
    <property type="entry name" value="CCT"/>
    <property type="match status" value="1"/>
</dbReference>
<evidence type="ECO:0000256" key="1">
    <source>
        <dbReference type="ARBA" id="ARBA00004123"/>
    </source>
</evidence>
<keyword evidence="3" id="KW-0863">Zinc-finger</keyword>
<protein>
    <submittedName>
        <fullName evidence="7">Uncharacterized protein</fullName>
    </submittedName>
</protein>
<comment type="subcellular location">
    <subcellularLocation>
        <location evidence="1 4">Nucleus</location>
    </subcellularLocation>
</comment>
<dbReference type="PANTHER" id="PTHR31319:SF53">
    <property type="entry name" value="ZINC FINGER PROTEIN CONSTANS-LIKE 5"/>
    <property type="match status" value="1"/>
</dbReference>
<evidence type="ECO:0000313" key="7">
    <source>
        <dbReference type="EMBL" id="KAK9002406.1"/>
    </source>
</evidence>
<keyword evidence="3" id="KW-0479">Metal-binding</keyword>
<gene>
    <name evidence="7" type="ORF">V6N11_025088</name>
</gene>
<comment type="caution">
    <text evidence="7">The sequence shown here is derived from an EMBL/GenBank/DDBJ whole genome shotgun (WGS) entry which is preliminary data.</text>
</comment>
<name>A0ABR2QPM2_9ROSI</name>
<organism evidence="7 8">
    <name type="scientific">Hibiscus sabdariffa</name>
    <name type="common">roselle</name>
    <dbReference type="NCBI Taxonomy" id="183260"/>
    <lineage>
        <taxon>Eukaryota</taxon>
        <taxon>Viridiplantae</taxon>
        <taxon>Streptophyta</taxon>
        <taxon>Embryophyta</taxon>
        <taxon>Tracheophyta</taxon>
        <taxon>Spermatophyta</taxon>
        <taxon>Magnoliopsida</taxon>
        <taxon>eudicotyledons</taxon>
        <taxon>Gunneridae</taxon>
        <taxon>Pentapetalae</taxon>
        <taxon>rosids</taxon>
        <taxon>malvids</taxon>
        <taxon>Malvales</taxon>
        <taxon>Malvaceae</taxon>
        <taxon>Malvoideae</taxon>
        <taxon>Hibiscus</taxon>
    </lineage>
</organism>